<proteinExistence type="predicted"/>
<feature type="chain" id="PRO_5036140204" evidence="1">
    <location>
        <begin position="16"/>
        <end position="167"/>
    </location>
</feature>
<protein>
    <submittedName>
        <fullName evidence="3">Uncharacterized protein</fullName>
    </submittedName>
</protein>
<evidence type="ECO:0000256" key="1">
    <source>
        <dbReference type="SAM" id="SignalP"/>
    </source>
</evidence>
<evidence type="ECO:0000313" key="2">
    <source>
        <dbReference type="EMBL" id="KAF7480856.1"/>
    </source>
</evidence>
<keyword evidence="1" id="KW-0732">Signal</keyword>
<dbReference type="Proteomes" id="UP000335636">
    <property type="component" value="Unassembled WGS sequence"/>
</dbReference>
<name>A0A5E4B160_MARMO</name>
<keyword evidence="4" id="KW-1185">Reference proteome</keyword>
<accession>A0A5E4B160</accession>
<dbReference type="EMBL" id="CABDUW010000202">
    <property type="protein sequence ID" value="VTJ62519.1"/>
    <property type="molecule type" value="Genomic_DNA"/>
</dbReference>
<dbReference type="EMBL" id="WJEC01000821">
    <property type="protein sequence ID" value="KAF7480856.1"/>
    <property type="molecule type" value="Genomic_DNA"/>
</dbReference>
<reference evidence="2" key="2">
    <citation type="submission" date="2020-08" db="EMBL/GenBank/DDBJ databases">
        <authorList>
            <person name="Shumante A."/>
            <person name="Zimin A.V."/>
            <person name="Puiu D."/>
            <person name="Salzberg S.L."/>
        </authorList>
    </citation>
    <scope>NUCLEOTIDE SEQUENCE</scope>
    <source>
        <strain evidence="2">WC2-LM</strain>
        <tissue evidence="2">Liver</tissue>
    </source>
</reference>
<reference evidence="3 4" key="1">
    <citation type="submission" date="2019-04" db="EMBL/GenBank/DDBJ databases">
        <authorList>
            <person name="Alioto T."/>
            <person name="Alioto T."/>
        </authorList>
    </citation>
    <scope>NUCLEOTIDE SEQUENCE [LARGE SCALE GENOMIC DNA]</scope>
</reference>
<dbReference type="AlphaFoldDB" id="A0A5E4B160"/>
<gene>
    <name evidence="2" type="ORF">GHT09_007922</name>
    <name evidence="3" type="ORF">MONAX_5E019060</name>
</gene>
<feature type="signal peptide" evidence="1">
    <location>
        <begin position="1"/>
        <end position="15"/>
    </location>
</feature>
<evidence type="ECO:0000313" key="3">
    <source>
        <dbReference type="EMBL" id="VTJ62519.1"/>
    </source>
</evidence>
<sequence>MVSHLWVLLMKPAHTHLLHLLPASRYSEQHGVQVKHLVSRAEAAPTTAVWACVYDVRPADGDREPARPSVRGAVRTQMLQAFPDRSPQKVECVRAPVIQLKAHLQRPVLDKEAPETDSCTKPSDSAFSLCSSAAMMLEEGHSICWKPSRARHKGALHTVSFSSHKPL</sequence>
<evidence type="ECO:0000313" key="4">
    <source>
        <dbReference type="Proteomes" id="UP000335636"/>
    </source>
</evidence>
<dbReference type="Proteomes" id="UP000662637">
    <property type="component" value="Unassembled WGS sequence"/>
</dbReference>
<organism evidence="3 4">
    <name type="scientific">Marmota monax</name>
    <name type="common">Woodchuck</name>
    <dbReference type="NCBI Taxonomy" id="9995"/>
    <lineage>
        <taxon>Eukaryota</taxon>
        <taxon>Metazoa</taxon>
        <taxon>Chordata</taxon>
        <taxon>Craniata</taxon>
        <taxon>Vertebrata</taxon>
        <taxon>Euteleostomi</taxon>
        <taxon>Mammalia</taxon>
        <taxon>Eutheria</taxon>
        <taxon>Euarchontoglires</taxon>
        <taxon>Glires</taxon>
        <taxon>Rodentia</taxon>
        <taxon>Sciuromorpha</taxon>
        <taxon>Sciuridae</taxon>
        <taxon>Xerinae</taxon>
        <taxon>Marmotini</taxon>
        <taxon>Marmota</taxon>
    </lineage>
</organism>